<comment type="similarity">
    <text evidence="1">Belongs to the ATP-dependent AMP-binding enzyme family.</text>
</comment>
<dbReference type="InterPro" id="IPR042099">
    <property type="entry name" value="ANL_N_sf"/>
</dbReference>
<comment type="caution">
    <text evidence="5">The sequence shown here is derived from an EMBL/GenBank/DDBJ whole genome shotgun (WGS) entry which is preliminary data.</text>
</comment>
<evidence type="ECO:0000313" key="5">
    <source>
        <dbReference type="EMBL" id="TKC15349.1"/>
    </source>
</evidence>
<dbReference type="InterPro" id="IPR000873">
    <property type="entry name" value="AMP-dep_synth/lig_dom"/>
</dbReference>
<evidence type="ECO:0000259" key="3">
    <source>
        <dbReference type="Pfam" id="PF00501"/>
    </source>
</evidence>
<evidence type="ECO:0000256" key="2">
    <source>
        <dbReference type="ARBA" id="ARBA00022598"/>
    </source>
</evidence>
<dbReference type="AlphaFoldDB" id="A0A4U1CZ87"/>
<evidence type="ECO:0000259" key="4">
    <source>
        <dbReference type="Pfam" id="PF13193"/>
    </source>
</evidence>
<dbReference type="SUPFAM" id="SSF56801">
    <property type="entry name" value="Acetyl-CoA synthetase-like"/>
    <property type="match status" value="1"/>
</dbReference>
<organism evidence="5 6">
    <name type="scientific">Robertmurraya kyonggiensis</name>
    <dbReference type="NCBI Taxonomy" id="1037680"/>
    <lineage>
        <taxon>Bacteria</taxon>
        <taxon>Bacillati</taxon>
        <taxon>Bacillota</taxon>
        <taxon>Bacilli</taxon>
        <taxon>Bacillales</taxon>
        <taxon>Bacillaceae</taxon>
        <taxon>Robertmurraya</taxon>
    </lineage>
</organism>
<evidence type="ECO:0000256" key="1">
    <source>
        <dbReference type="ARBA" id="ARBA00006432"/>
    </source>
</evidence>
<dbReference type="Pfam" id="PF13193">
    <property type="entry name" value="AMP-binding_C"/>
    <property type="match status" value="1"/>
</dbReference>
<keyword evidence="2 5" id="KW-0436">Ligase</keyword>
<feature type="domain" description="AMP-binding enzyme C-terminal" evidence="4">
    <location>
        <begin position="404"/>
        <end position="473"/>
    </location>
</feature>
<feature type="domain" description="AMP-dependent synthetase/ligase" evidence="3">
    <location>
        <begin position="18"/>
        <end position="354"/>
    </location>
</feature>
<name>A0A4U1CZ87_9BACI</name>
<dbReference type="PANTHER" id="PTHR43201:SF5">
    <property type="entry name" value="MEDIUM-CHAIN ACYL-COA LIGASE ACSF2, MITOCHONDRIAL"/>
    <property type="match status" value="1"/>
</dbReference>
<accession>A0A4U1CZ87</accession>
<dbReference type="GO" id="GO:0031956">
    <property type="term" value="F:medium-chain fatty acid-CoA ligase activity"/>
    <property type="evidence" value="ECO:0007669"/>
    <property type="project" value="TreeGrafter"/>
</dbReference>
<dbReference type="InterPro" id="IPR045851">
    <property type="entry name" value="AMP-bd_C_sf"/>
</dbReference>
<dbReference type="InterPro" id="IPR025110">
    <property type="entry name" value="AMP-bd_C"/>
</dbReference>
<dbReference type="CDD" id="cd04433">
    <property type="entry name" value="AFD_class_I"/>
    <property type="match status" value="1"/>
</dbReference>
<dbReference type="EMBL" id="SWBM01000005">
    <property type="protein sequence ID" value="TKC15349.1"/>
    <property type="molecule type" value="Genomic_DNA"/>
</dbReference>
<reference evidence="5 6" key="1">
    <citation type="journal article" date="2011" name="J. Microbiol.">
        <title>Bacillus kyonggiensis sp. nov., isolated from soil of a lettuce field.</title>
        <authorList>
            <person name="Dong K."/>
            <person name="Lee S."/>
        </authorList>
    </citation>
    <scope>NUCLEOTIDE SEQUENCE [LARGE SCALE GENOMIC DNA]</scope>
    <source>
        <strain evidence="5 6">NB22</strain>
    </source>
</reference>
<dbReference type="Gene3D" id="3.30.300.30">
    <property type="match status" value="1"/>
</dbReference>
<dbReference type="Proteomes" id="UP000307756">
    <property type="component" value="Unassembled WGS sequence"/>
</dbReference>
<dbReference type="Pfam" id="PF00501">
    <property type="entry name" value="AMP-binding"/>
    <property type="match status" value="1"/>
</dbReference>
<proteinExistence type="inferred from homology"/>
<dbReference type="OrthoDB" id="9757771at2"/>
<dbReference type="GO" id="GO:0006631">
    <property type="term" value="P:fatty acid metabolic process"/>
    <property type="evidence" value="ECO:0007669"/>
    <property type="project" value="TreeGrafter"/>
</dbReference>
<evidence type="ECO:0000313" key="6">
    <source>
        <dbReference type="Proteomes" id="UP000307756"/>
    </source>
</evidence>
<sequence length="491" mass="56173">MNNFYDWIFEQDLDLNKEILSTQRGNFSYRDIQQGVAEYVQLFETLGDIKGKRIALIVPSVYDFTSLALAISKLQGITVPLSPLLRHEDLISVLDFVSPHIVFTVTEHNGFHLWETINQWAASNLKETIILENKEDMKWNQTIHIGEKYPLEEGQIQIIGCTSGSTGTPKGIVYDVDFVQRVGKGINIGLDIFENDKLFLLAPATGVFGLAWILSTMQSKTHLVLSENFNFPEIIQLFESHASKKFISTPSLFKAMDLFSKSLGKQVLNQVSLLCVFGELVTKEFLQTYSDFPAKIMSFLGITEFGTVMYTENDIRNDMNWTLLPNIKYKFDSQSEERIGELLYQSERPFLGYYQRPDLTNDVYKDGWFFSGDLGRTNDDGKIELVGRKKDMIKKGGQQVIPGEIESILEKHPDVLRVVVVGIPHPVFGEQIIAFVQKNRSDLNSQELYEYCNLRIARYKIPDQIRFIEEFPMVQGKIDKVALRKKATEQE</sequence>
<protein>
    <submittedName>
        <fullName evidence="5">Acyl--CoA ligase</fullName>
    </submittedName>
</protein>
<keyword evidence="6" id="KW-1185">Reference proteome</keyword>
<dbReference type="PANTHER" id="PTHR43201">
    <property type="entry name" value="ACYL-COA SYNTHETASE"/>
    <property type="match status" value="1"/>
</dbReference>
<dbReference type="RefSeq" id="WP_136832956.1">
    <property type="nucleotide sequence ID" value="NZ_SWBM01000005.1"/>
</dbReference>
<dbReference type="Gene3D" id="3.40.50.12780">
    <property type="entry name" value="N-terminal domain of ligase-like"/>
    <property type="match status" value="1"/>
</dbReference>
<gene>
    <name evidence="5" type="ORF">FA727_18150</name>
</gene>